<gene>
    <name evidence="3" type="ORF">NP493_5g10009</name>
</gene>
<feature type="region of interest" description="Disordered" evidence="2">
    <location>
        <begin position="76"/>
        <end position="105"/>
    </location>
</feature>
<evidence type="ECO:0000256" key="2">
    <source>
        <dbReference type="SAM" id="MobiDB-lite"/>
    </source>
</evidence>
<evidence type="ECO:0000313" key="3">
    <source>
        <dbReference type="EMBL" id="KAK2193815.1"/>
    </source>
</evidence>
<evidence type="ECO:0008006" key="5">
    <source>
        <dbReference type="Google" id="ProtNLM"/>
    </source>
</evidence>
<evidence type="ECO:0000256" key="1">
    <source>
        <dbReference type="SAM" id="Coils"/>
    </source>
</evidence>
<dbReference type="EMBL" id="JAODUO010000006">
    <property type="protein sequence ID" value="KAK2193815.1"/>
    <property type="molecule type" value="Genomic_DNA"/>
</dbReference>
<sequence>MTSKEYMQCVTSVDGQWLAELGPMFYSVKDSNKTRSERRLAAIEHMTQMEEEMKEAQEQIRLRKEEQDRAVIGSKRSMIVTPGRWDPGKREPGTPATPKRGKFGL</sequence>
<accession>A0AAD9PFN8</accession>
<keyword evidence="4" id="KW-1185">Reference proteome</keyword>
<dbReference type="Proteomes" id="UP001209878">
    <property type="component" value="Unassembled WGS sequence"/>
</dbReference>
<dbReference type="AlphaFoldDB" id="A0AAD9PFN8"/>
<proteinExistence type="predicted"/>
<keyword evidence="1" id="KW-0175">Coiled coil</keyword>
<reference evidence="3" key="1">
    <citation type="journal article" date="2023" name="Mol. Biol. Evol.">
        <title>Third-Generation Sequencing Reveals the Adaptive Role of the Epigenome in Three Deep-Sea Polychaetes.</title>
        <authorList>
            <person name="Perez M."/>
            <person name="Aroh O."/>
            <person name="Sun Y."/>
            <person name="Lan Y."/>
            <person name="Juniper S.K."/>
            <person name="Young C.R."/>
            <person name="Angers B."/>
            <person name="Qian P.Y."/>
        </authorList>
    </citation>
    <scope>NUCLEOTIDE SEQUENCE</scope>
    <source>
        <strain evidence="3">R07B-5</strain>
    </source>
</reference>
<protein>
    <recommendedName>
        <fullName evidence="5">Pre-mRNA-splicing factor ATP-dependent RNA helicase PRP16</fullName>
    </recommendedName>
</protein>
<feature type="coiled-coil region" evidence="1">
    <location>
        <begin position="39"/>
        <end position="69"/>
    </location>
</feature>
<organism evidence="3 4">
    <name type="scientific">Ridgeia piscesae</name>
    <name type="common">Tubeworm</name>
    <dbReference type="NCBI Taxonomy" id="27915"/>
    <lineage>
        <taxon>Eukaryota</taxon>
        <taxon>Metazoa</taxon>
        <taxon>Spiralia</taxon>
        <taxon>Lophotrochozoa</taxon>
        <taxon>Annelida</taxon>
        <taxon>Polychaeta</taxon>
        <taxon>Sedentaria</taxon>
        <taxon>Canalipalpata</taxon>
        <taxon>Sabellida</taxon>
        <taxon>Siboglinidae</taxon>
        <taxon>Ridgeia</taxon>
    </lineage>
</organism>
<name>A0AAD9PFN8_RIDPI</name>
<evidence type="ECO:0000313" key="4">
    <source>
        <dbReference type="Proteomes" id="UP001209878"/>
    </source>
</evidence>
<comment type="caution">
    <text evidence="3">The sequence shown here is derived from an EMBL/GenBank/DDBJ whole genome shotgun (WGS) entry which is preliminary data.</text>
</comment>